<sequence>MMLRTSTCGRALDDAPDVDVRARAGGAADDRRAAGGGAAGEFGGDVVADLEAARLDVGADRGDEIRA</sequence>
<evidence type="ECO:0000313" key="2">
    <source>
        <dbReference type="Proteomes" id="UP000075420"/>
    </source>
</evidence>
<protein>
    <submittedName>
        <fullName evidence="1">Uncharacterized protein</fullName>
    </submittedName>
</protein>
<feature type="non-terminal residue" evidence="1">
    <location>
        <position position="67"/>
    </location>
</feature>
<gene>
    <name evidence="1" type="ORF">BE08_42470</name>
</gene>
<proteinExistence type="predicted"/>
<reference evidence="1 2" key="1">
    <citation type="submission" date="2014-02" db="EMBL/GenBank/DDBJ databases">
        <title>The small core and large imbalanced accessory genome model reveals a collaborative survival strategy of Sorangium cellulosum strains in nature.</title>
        <authorList>
            <person name="Han K."/>
            <person name="Peng R."/>
            <person name="Blom J."/>
            <person name="Li Y.-Z."/>
        </authorList>
    </citation>
    <scope>NUCLEOTIDE SEQUENCE [LARGE SCALE GENOMIC DNA]</scope>
    <source>
        <strain evidence="1 2">So0157-25</strain>
    </source>
</reference>
<evidence type="ECO:0000313" key="1">
    <source>
        <dbReference type="EMBL" id="KYF47221.1"/>
    </source>
</evidence>
<organism evidence="1 2">
    <name type="scientific">Sorangium cellulosum</name>
    <name type="common">Polyangium cellulosum</name>
    <dbReference type="NCBI Taxonomy" id="56"/>
    <lineage>
        <taxon>Bacteria</taxon>
        <taxon>Pseudomonadati</taxon>
        <taxon>Myxococcota</taxon>
        <taxon>Polyangia</taxon>
        <taxon>Polyangiales</taxon>
        <taxon>Polyangiaceae</taxon>
        <taxon>Sorangium</taxon>
    </lineage>
</organism>
<dbReference type="AlphaFoldDB" id="A0A150NYW2"/>
<dbReference type="EMBL" id="JELY01003650">
    <property type="protein sequence ID" value="KYF47221.1"/>
    <property type="molecule type" value="Genomic_DNA"/>
</dbReference>
<comment type="caution">
    <text evidence="1">The sequence shown here is derived from an EMBL/GenBank/DDBJ whole genome shotgun (WGS) entry which is preliminary data.</text>
</comment>
<dbReference type="Proteomes" id="UP000075420">
    <property type="component" value="Unassembled WGS sequence"/>
</dbReference>
<name>A0A150NYW2_SORCE</name>
<accession>A0A150NYW2</accession>